<dbReference type="SUPFAM" id="SSF53822">
    <property type="entry name" value="Periplasmic binding protein-like I"/>
    <property type="match status" value="1"/>
</dbReference>
<feature type="domain" description="HTH lacI-type" evidence="5">
    <location>
        <begin position="18"/>
        <end position="72"/>
    </location>
</feature>
<evidence type="ECO:0000259" key="5">
    <source>
        <dbReference type="PROSITE" id="PS50932"/>
    </source>
</evidence>
<dbReference type="Pfam" id="PF13377">
    <property type="entry name" value="Peripla_BP_3"/>
    <property type="match status" value="1"/>
</dbReference>
<feature type="region of interest" description="Disordered" evidence="4">
    <location>
        <begin position="339"/>
        <end position="358"/>
    </location>
</feature>
<dbReference type="SUPFAM" id="SSF47413">
    <property type="entry name" value="lambda repressor-like DNA-binding domains"/>
    <property type="match status" value="1"/>
</dbReference>
<evidence type="ECO:0000256" key="2">
    <source>
        <dbReference type="ARBA" id="ARBA00023125"/>
    </source>
</evidence>
<keyword evidence="7" id="KW-1185">Reference proteome</keyword>
<accession>A0A3D9VA40</accession>
<dbReference type="PROSITE" id="PS00356">
    <property type="entry name" value="HTH_LACI_1"/>
    <property type="match status" value="1"/>
</dbReference>
<evidence type="ECO:0000313" key="7">
    <source>
        <dbReference type="Proteomes" id="UP000256485"/>
    </source>
</evidence>
<evidence type="ECO:0000256" key="1">
    <source>
        <dbReference type="ARBA" id="ARBA00023015"/>
    </source>
</evidence>
<keyword evidence="1" id="KW-0805">Transcription regulation</keyword>
<protein>
    <submittedName>
        <fullName evidence="6">LacI family transcriptional regulator</fullName>
    </submittedName>
</protein>
<dbReference type="CDD" id="cd01392">
    <property type="entry name" value="HTH_LacI"/>
    <property type="match status" value="1"/>
</dbReference>
<keyword evidence="2" id="KW-0238">DNA-binding</keyword>
<evidence type="ECO:0000313" key="6">
    <source>
        <dbReference type="EMBL" id="REF35865.1"/>
    </source>
</evidence>
<dbReference type="GO" id="GO:0003700">
    <property type="term" value="F:DNA-binding transcription factor activity"/>
    <property type="evidence" value="ECO:0007669"/>
    <property type="project" value="TreeGrafter"/>
</dbReference>
<dbReference type="PANTHER" id="PTHR30146:SF109">
    <property type="entry name" value="HTH-TYPE TRANSCRIPTIONAL REGULATOR GALS"/>
    <property type="match status" value="1"/>
</dbReference>
<dbReference type="Proteomes" id="UP000256485">
    <property type="component" value="Unassembled WGS sequence"/>
</dbReference>
<proteinExistence type="predicted"/>
<dbReference type="InterPro" id="IPR028082">
    <property type="entry name" value="Peripla_BP_I"/>
</dbReference>
<dbReference type="PANTHER" id="PTHR30146">
    <property type="entry name" value="LACI-RELATED TRANSCRIPTIONAL REPRESSOR"/>
    <property type="match status" value="1"/>
</dbReference>
<dbReference type="Pfam" id="PF00356">
    <property type="entry name" value="LacI"/>
    <property type="match status" value="1"/>
</dbReference>
<dbReference type="Gene3D" id="3.40.50.2300">
    <property type="match status" value="2"/>
</dbReference>
<reference evidence="6 7" key="1">
    <citation type="submission" date="2018-08" db="EMBL/GenBank/DDBJ databases">
        <title>Sequencing the genomes of 1000 actinobacteria strains.</title>
        <authorList>
            <person name="Klenk H.-P."/>
        </authorList>
    </citation>
    <scope>NUCLEOTIDE SEQUENCE [LARGE SCALE GENOMIC DNA]</scope>
    <source>
        <strain evidence="6 7">DSM 22891</strain>
    </source>
</reference>
<dbReference type="GO" id="GO:0000976">
    <property type="term" value="F:transcription cis-regulatory region binding"/>
    <property type="evidence" value="ECO:0007669"/>
    <property type="project" value="TreeGrafter"/>
</dbReference>
<dbReference type="PROSITE" id="PS50932">
    <property type="entry name" value="HTH_LACI_2"/>
    <property type="match status" value="1"/>
</dbReference>
<comment type="caution">
    <text evidence="6">The sequence shown here is derived from an EMBL/GenBank/DDBJ whole genome shotgun (WGS) entry which is preliminary data.</text>
</comment>
<gene>
    <name evidence="6" type="ORF">DFJ64_1257</name>
</gene>
<evidence type="ECO:0000256" key="3">
    <source>
        <dbReference type="ARBA" id="ARBA00023163"/>
    </source>
</evidence>
<dbReference type="EMBL" id="QTUC01000001">
    <property type="protein sequence ID" value="REF35865.1"/>
    <property type="molecule type" value="Genomic_DNA"/>
</dbReference>
<dbReference type="Gene3D" id="1.10.260.40">
    <property type="entry name" value="lambda repressor-like DNA-binding domains"/>
    <property type="match status" value="1"/>
</dbReference>
<evidence type="ECO:0000256" key="4">
    <source>
        <dbReference type="SAM" id="MobiDB-lite"/>
    </source>
</evidence>
<dbReference type="SMART" id="SM00354">
    <property type="entry name" value="HTH_LACI"/>
    <property type="match status" value="1"/>
</dbReference>
<name>A0A3D9VA40_THECX</name>
<keyword evidence="3" id="KW-0804">Transcription</keyword>
<dbReference type="InterPro" id="IPR000843">
    <property type="entry name" value="HTH_LacI"/>
</dbReference>
<organism evidence="6 7">
    <name type="scientific">Thermasporomyces composti</name>
    <dbReference type="NCBI Taxonomy" id="696763"/>
    <lineage>
        <taxon>Bacteria</taxon>
        <taxon>Bacillati</taxon>
        <taxon>Actinomycetota</taxon>
        <taxon>Actinomycetes</taxon>
        <taxon>Propionibacteriales</taxon>
        <taxon>Nocardioidaceae</taxon>
        <taxon>Thermasporomyces</taxon>
    </lineage>
</organism>
<dbReference type="InterPro" id="IPR010982">
    <property type="entry name" value="Lambda_DNA-bd_dom_sf"/>
</dbReference>
<dbReference type="AlphaFoldDB" id="A0A3D9VA40"/>
<dbReference type="InterPro" id="IPR046335">
    <property type="entry name" value="LacI/GalR-like_sensor"/>
</dbReference>
<sequence>MATTASQRGPSHAPPGRRSIRDVAELAGVSVGTVSNVLNRPSLVARETREKVEAAIATLGFVRNGSARQLRAGTSRTVGAIVLDIANPFFTDVARGIEDRLAEDDHILILASSDERVEKERRYLRLLEEQGVCGVLISPAEDDLHWLDQTRARGTAVVLLDRTSPNDTMCSVAVDDVRGAELAATHLIELGHRRIGFVNGPIKIRQCADRRKGVRKALRSARLPISECLVEVTTAALNADGGEEALRVLLDEPDPVTAIFCVNDLTALGVLRGLRRRGLRIPDDMSVVGYDDVEFAAVLTTPLTSVRQPRYQIGRAAAELLLAEARRRDHEHQQVLFQPELVVRDSSGPAPRTKRRSA</sequence>
<dbReference type="CDD" id="cd06293">
    <property type="entry name" value="PBP1_LacI-like"/>
    <property type="match status" value="1"/>
</dbReference>